<evidence type="ECO:0000256" key="2">
    <source>
        <dbReference type="ARBA" id="ARBA00023125"/>
    </source>
</evidence>
<dbReference type="InterPro" id="IPR039420">
    <property type="entry name" value="WalR-like"/>
</dbReference>
<name>A0ABV2V0W6_9ACTN</name>
<feature type="domain" description="HTH luxR-type" evidence="4">
    <location>
        <begin position="130"/>
        <end position="195"/>
    </location>
</feature>
<gene>
    <name evidence="5" type="ORF">ABZZ21_20640</name>
</gene>
<dbReference type="PROSITE" id="PS50043">
    <property type="entry name" value="HTH_LUXR_2"/>
    <property type="match status" value="1"/>
</dbReference>
<proteinExistence type="predicted"/>
<keyword evidence="3" id="KW-0804">Transcription</keyword>
<accession>A0ABV2V0W6</accession>
<comment type="caution">
    <text evidence="5">The sequence shown here is derived from an EMBL/GenBank/DDBJ whole genome shotgun (WGS) entry which is preliminary data.</text>
</comment>
<sequence>MYAADPLTKIGLMTCLEESPQITLTVMEEAETVVVAVKAVDSSALELLRGLPALPGSRFVLVVSGGWHTDPAAVAKHGIRAVLRRAELDAAALVRAVCDVGAGLAYLPPTVQGRLLDQMDRIQREVLGPRGLTASGLSSREITVLQLLSEGFTLSEIAAKLSYSERTIKNILSAVQIRLGLRNRVQVVSYAIRNALI</sequence>
<evidence type="ECO:0000256" key="3">
    <source>
        <dbReference type="ARBA" id="ARBA00023163"/>
    </source>
</evidence>
<evidence type="ECO:0000256" key="1">
    <source>
        <dbReference type="ARBA" id="ARBA00023015"/>
    </source>
</evidence>
<dbReference type="InterPro" id="IPR016032">
    <property type="entry name" value="Sig_transdc_resp-reg_C-effctor"/>
</dbReference>
<keyword evidence="2" id="KW-0238">DNA-binding</keyword>
<dbReference type="Gene3D" id="3.40.50.2300">
    <property type="match status" value="1"/>
</dbReference>
<dbReference type="EMBL" id="JBEXPZ010000025">
    <property type="protein sequence ID" value="MET9846925.1"/>
    <property type="molecule type" value="Genomic_DNA"/>
</dbReference>
<dbReference type="RefSeq" id="WP_355398174.1">
    <property type="nucleotide sequence ID" value="NZ_JBEGHN010000001.1"/>
</dbReference>
<dbReference type="InterPro" id="IPR000792">
    <property type="entry name" value="Tscrpt_reg_LuxR_C"/>
</dbReference>
<dbReference type="PANTHER" id="PTHR43214">
    <property type="entry name" value="TWO-COMPONENT RESPONSE REGULATOR"/>
    <property type="match status" value="1"/>
</dbReference>
<organism evidence="5 6">
    <name type="scientific">Streptomyces ossamyceticus</name>
    <dbReference type="NCBI Taxonomy" id="249581"/>
    <lineage>
        <taxon>Bacteria</taxon>
        <taxon>Bacillati</taxon>
        <taxon>Actinomycetota</taxon>
        <taxon>Actinomycetes</taxon>
        <taxon>Kitasatosporales</taxon>
        <taxon>Streptomycetaceae</taxon>
        <taxon>Streptomyces</taxon>
    </lineage>
</organism>
<dbReference type="Proteomes" id="UP001550210">
    <property type="component" value="Unassembled WGS sequence"/>
</dbReference>
<reference evidence="5 6" key="1">
    <citation type="submission" date="2024-06" db="EMBL/GenBank/DDBJ databases">
        <title>The Natural Products Discovery Center: Release of the First 8490 Sequenced Strains for Exploring Actinobacteria Biosynthetic Diversity.</title>
        <authorList>
            <person name="Kalkreuter E."/>
            <person name="Kautsar S.A."/>
            <person name="Yang D."/>
            <person name="Bader C.D."/>
            <person name="Teijaro C.N."/>
            <person name="Fluegel L."/>
            <person name="Davis C.M."/>
            <person name="Simpson J.R."/>
            <person name="Lauterbach L."/>
            <person name="Steele A.D."/>
            <person name="Gui C."/>
            <person name="Meng S."/>
            <person name="Li G."/>
            <person name="Viehrig K."/>
            <person name="Ye F."/>
            <person name="Su P."/>
            <person name="Kiefer A.F."/>
            <person name="Nichols A."/>
            <person name="Cepeda A.J."/>
            <person name="Yan W."/>
            <person name="Fan B."/>
            <person name="Jiang Y."/>
            <person name="Adhikari A."/>
            <person name="Zheng C.-J."/>
            <person name="Schuster L."/>
            <person name="Cowan T.M."/>
            <person name="Smanski M.J."/>
            <person name="Chevrette M.G."/>
            <person name="De Carvalho L.P.S."/>
            <person name="Shen B."/>
        </authorList>
    </citation>
    <scope>NUCLEOTIDE SEQUENCE [LARGE SCALE GENOMIC DNA]</scope>
    <source>
        <strain evidence="5 6">NPDC006434</strain>
    </source>
</reference>
<dbReference type="PANTHER" id="PTHR43214:SF24">
    <property type="entry name" value="TRANSCRIPTIONAL REGULATORY PROTEIN NARL-RELATED"/>
    <property type="match status" value="1"/>
</dbReference>
<dbReference type="Pfam" id="PF00196">
    <property type="entry name" value="GerE"/>
    <property type="match status" value="1"/>
</dbReference>
<dbReference type="CDD" id="cd06170">
    <property type="entry name" value="LuxR_C_like"/>
    <property type="match status" value="1"/>
</dbReference>
<dbReference type="SUPFAM" id="SSF46894">
    <property type="entry name" value="C-terminal effector domain of the bipartite response regulators"/>
    <property type="match status" value="1"/>
</dbReference>
<evidence type="ECO:0000313" key="6">
    <source>
        <dbReference type="Proteomes" id="UP001550210"/>
    </source>
</evidence>
<dbReference type="SMART" id="SM00421">
    <property type="entry name" value="HTH_LUXR"/>
    <property type="match status" value="1"/>
</dbReference>
<evidence type="ECO:0000259" key="4">
    <source>
        <dbReference type="PROSITE" id="PS50043"/>
    </source>
</evidence>
<protein>
    <submittedName>
        <fullName evidence="5">Response regulator transcription factor</fullName>
    </submittedName>
</protein>
<dbReference type="PRINTS" id="PR00038">
    <property type="entry name" value="HTHLUXR"/>
</dbReference>
<evidence type="ECO:0000313" key="5">
    <source>
        <dbReference type="EMBL" id="MET9846925.1"/>
    </source>
</evidence>
<keyword evidence="6" id="KW-1185">Reference proteome</keyword>
<keyword evidence="1" id="KW-0805">Transcription regulation</keyword>